<reference evidence="1 2" key="1">
    <citation type="submission" date="2018-05" db="EMBL/GenBank/DDBJ databases">
        <title>Complete Genome Sequences of Extremely Thermoacidophilic, Metal-Mobilizing Type-Strain Members of the Archaeal Family Sulfolobaceae: Acidianus brierleyi DSM-1651T, Acidianus sulfidivorans DSM-18786T, Metallosphaera hakonensis DSM-7519T, and Metallosphaera prunae DSM-10039T.</title>
        <authorList>
            <person name="Counts J.A."/>
            <person name="Kelly R.M."/>
        </authorList>
    </citation>
    <scope>NUCLEOTIDE SEQUENCE [LARGE SCALE GENOMIC DNA]</scope>
    <source>
        <strain evidence="1 2">JP7</strain>
    </source>
</reference>
<dbReference type="EMBL" id="CP029288">
    <property type="protein sequence ID" value="AWR96333.1"/>
    <property type="molecule type" value="Genomic_DNA"/>
</dbReference>
<accession>A0A2U9IJY3</accession>
<name>A0A2U9IJY3_9CREN</name>
<evidence type="ECO:0000313" key="1">
    <source>
        <dbReference type="EMBL" id="AWR96333.1"/>
    </source>
</evidence>
<dbReference type="RefSeq" id="WP_110379223.1">
    <property type="nucleotide sequence ID" value="NZ_CP029288.2"/>
</dbReference>
<dbReference type="AlphaFoldDB" id="A0A2U9IJY3"/>
<dbReference type="Proteomes" id="UP000248410">
    <property type="component" value="Chromosome"/>
</dbReference>
<keyword evidence="2" id="KW-1185">Reference proteome</keyword>
<proteinExistence type="predicted"/>
<organism evidence="1 2">
    <name type="scientific">Acidianus sulfidivorans JP7</name>
    <dbReference type="NCBI Taxonomy" id="619593"/>
    <lineage>
        <taxon>Archaea</taxon>
        <taxon>Thermoproteota</taxon>
        <taxon>Thermoprotei</taxon>
        <taxon>Sulfolobales</taxon>
        <taxon>Sulfolobaceae</taxon>
        <taxon>Acidianus</taxon>
    </lineage>
</organism>
<dbReference type="KEGG" id="asul:DFR86_01410"/>
<gene>
    <name evidence="1" type="ORF">DFR86_01410</name>
</gene>
<protein>
    <submittedName>
        <fullName evidence="1">Uncharacterized protein</fullName>
    </submittedName>
</protein>
<evidence type="ECO:0000313" key="2">
    <source>
        <dbReference type="Proteomes" id="UP000248410"/>
    </source>
</evidence>
<dbReference type="GeneID" id="36836585"/>
<sequence length="86" mass="10174">MFRFDKLCKASQIRILEQARINEDYAKLVAYHVGLAYPKLDEDIKNKAIENARKSEIFYSRFIEGIKQTLSPKEVEEIKLKIERKI</sequence>
<dbReference type="OrthoDB" id="376915at2157"/>